<protein>
    <submittedName>
        <fullName evidence="2">Unannotated protein</fullName>
    </submittedName>
</protein>
<evidence type="ECO:0000259" key="1">
    <source>
        <dbReference type="Pfam" id="PF01872"/>
    </source>
</evidence>
<reference evidence="2" key="1">
    <citation type="submission" date="2020-05" db="EMBL/GenBank/DDBJ databases">
        <authorList>
            <person name="Chiriac C."/>
            <person name="Salcher M."/>
            <person name="Ghai R."/>
            <person name="Kavagutti S V."/>
        </authorList>
    </citation>
    <scope>NUCLEOTIDE SEQUENCE</scope>
</reference>
<organism evidence="2">
    <name type="scientific">freshwater metagenome</name>
    <dbReference type="NCBI Taxonomy" id="449393"/>
    <lineage>
        <taxon>unclassified sequences</taxon>
        <taxon>metagenomes</taxon>
        <taxon>ecological metagenomes</taxon>
    </lineage>
</organism>
<accession>A0A6J6HMR5</accession>
<dbReference type="GO" id="GO:0008703">
    <property type="term" value="F:5-amino-6-(5-phosphoribosylamino)uracil reductase activity"/>
    <property type="evidence" value="ECO:0007669"/>
    <property type="project" value="InterPro"/>
</dbReference>
<gene>
    <name evidence="2" type="ORF">UFOPK1931_00041</name>
</gene>
<name>A0A6J6HMR5_9ZZZZ</name>
<proteinExistence type="predicted"/>
<dbReference type="Gene3D" id="3.40.430.10">
    <property type="entry name" value="Dihydrofolate Reductase, subunit A"/>
    <property type="match status" value="1"/>
</dbReference>
<dbReference type="GO" id="GO:0009231">
    <property type="term" value="P:riboflavin biosynthetic process"/>
    <property type="evidence" value="ECO:0007669"/>
    <property type="project" value="InterPro"/>
</dbReference>
<dbReference type="InterPro" id="IPR002734">
    <property type="entry name" value="RibDG_C"/>
</dbReference>
<dbReference type="InterPro" id="IPR024072">
    <property type="entry name" value="DHFR-like_dom_sf"/>
</dbReference>
<sequence length="219" mass="23346">MIKPIFGLAKASGASEPKSLAAAYGNWSGIRSNHVITQSGKFSGSDGSSRSISSSEDRELLLEIRSRSDLIVVDAATARLEQYRTPRSRARLAIFSLNGDFDGIPAIVDQANPVFLFSSAAVTTEQTSSKNVLVQTGSKPFDGFLNWANSNGFSSILLEAGQTLTALAFEAGVVGQSAITRTPIAASETPETQRNPFDGEAVLVSFAQSEDHSFSLWTH</sequence>
<dbReference type="Pfam" id="PF01872">
    <property type="entry name" value="RibD_C"/>
    <property type="match status" value="1"/>
</dbReference>
<dbReference type="AlphaFoldDB" id="A0A6J6HMR5"/>
<evidence type="ECO:0000313" key="2">
    <source>
        <dbReference type="EMBL" id="CAB4613803.1"/>
    </source>
</evidence>
<feature type="domain" description="Bacterial bifunctional deaminase-reductase C-terminal" evidence="1">
    <location>
        <begin position="39"/>
        <end position="184"/>
    </location>
</feature>
<dbReference type="SUPFAM" id="SSF53597">
    <property type="entry name" value="Dihydrofolate reductase-like"/>
    <property type="match status" value="1"/>
</dbReference>
<dbReference type="EMBL" id="CAEZVE010000003">
    <property type="protein sequence ID" value="CAB4613803.1"/>
    <property type="molecule type" value="Genomic_DNA"/>
</dbReference>